<keyword evidence="4 6" id="KW-0560">Oxidoreductase</keyword>
<protein>
    <submittedName>
        <fullName evidence="8">Oxoglutarate/iron-dependent dioxygenase</fullName>
    </submittedName>
</protein>
<dbReference type="FunFam" id="2.60.120.330:FF:000005">
    <property type="entry name" value="1-aminocyclopropane-1-carboxylate oxidase homolog 1"/>
    <property type="match status" value="1"/>
</dbReference>
<dbReference type="InterPro" id="IPR005123">
    <property type="entry name" value="Oxoglu/Fe-dep_dioxygenase_dom"/>
</dbReference>
<dbReference type="Proteomes" id="UP000237105">
    <property type="component" value="Unassembled WGS sequence"/>
</dbReference>
<keyword evidence="8" id="KW-0223">Dioxygenase</keyword>
<dbReference type="GO" id="GO:0051213">
    <property type="term" value="F:dioxygenase activity"/>
    <property type="evidence" value="ECO:0007669"/>
    <property type="project" value="UniProtKB-KW"/>
</dbReference>
<evidence type="ECO:0000256" key="2">
    <source>
        <dbReference type="ARBA" id="ARBA00008056"/>
    </source>
</evidence>
<dbReference type="InterPro" id="IPR026992">
    <property type="entry name" value="DIOX_N"/>
</dbReference>
<keyword evidence="5 6" id="KW-0408">Iron</keyword>
<dbReference type="Gene3D" id="2.60.120.330">
    <property type="entry name" value="B-lactam Antibiotic, Isopenicillin N Synthase, Chain"/>
    <property type="match status" value="1"/>
</dbReference>
<gene>
    <name evidence="8" type="ORF">PanWU01x14_126250</name>
</gene>
<comment type="caution">
    <text evidence="8">The sequence shown here is derived from an EMBL/GenBank/DDBJ whole genome shotgun (WGS) entry which is preliminary data.</text>
</comment>
<keyword evidence="9" id="KW-1185">Reference proteome</keyword>
<proteinExistence type="inferred from homology"/>
<dbReference type="PROSITE" id="PS51471">
    <property type="entry name" value="FE2OG_OXY"/>
    <property type="match status" value="1"/>
</dbReference>
<evidence type="ECO:0000259" key="7">
    <source>
        <dbReference type="PROSITE" id="PS51471"/>
    </source>
</evidence>
<dbReference type="Pfam" id="PF14226">
    <property type="entry name" value="DIOX_N"/>
    <property type="match status" value="1"/>
</dbReference>
<dbReference type="GO" id="GO:0046872">
    <property type="term" value="F:metal ion binding"/>
    <property type="evidence" value="ECO:0007669"/>
    <property type="project" value="UniProtKB-KW"/>
</dbReference>
<comment type="cofactor">
    <cofactor evidence="1">
        <name>Fe cation</name>
        <dbReference type="ChEBI" id="CHEBI:24875"/>
    </cofactor>
</comment>
<evidence type="ECO:0000256" key="4">
    <source>
        <dbReference type="ARBA" id="ARBA00023002"/>
    </source>
</evidence>
<evidence type="ECO:0000313" key="9">
    <source>
        <dbReference type="Proteomes" id="UP000237105"/>
    </source>
</evidence>
<dbReference type="OrthoDB" id="288590at2759"/>
<feature type="domain" description="Fe2OG dioxygenase" evidence="7">
    <location>
        <begin position="206"/>
        <end position="309"/>
    </location>
</feature>
<keyword evidence="3 6" id="KW-0479">Metal-binding</keyword>
<dbReference type="EMBL" id="JXTB01000098">
    <property type="protein sequence ID" value="PON64103.1"/>
    <property type="molecule type" value="Genomic_DNA"/>
</dbReference>
<dbReference type="PANTHER" id="PTHR10209">
    <property type="entry name" value="OXIDOREDUCTASE, 2OG-FE II OXYGENASE FAMILY PROTEIN"/>
    <property type="match status" value="1"/>
</dbReference>
<dbReference type="Pfam" id="PF03171">
    <property type="entry name" value="2OG-FeII_Oxy"/>
    <property type="match status" value="1"/>
</dbReference>
<accession>A0A2P5CST2</accession>
<organism evidence="8 9">
    <name type="scientific">Parasponia andersonii</name>
    <name type="common">Sponia andersonii</name>
    <dbReference type="NCBI Taxonomy" id="3476"/>
    <lineage>
        <taxon>Eukaryota</taxon>
        <taxon>Viridiplantae</taxon>
        <taxon>Streptophyta</taxon>
        <taxon>Embryophyta</taxon>
        <taxon>Tracheophyta</taxon>
        <taxon>Spermatophyta</taxon>
        <taxon>Magnoliopsida</taxon>
        <taxon>eudicotyledons</taxon>
        <taxon>Gunneridae</taxon>
        <taxon>Pentapetalae</taxon>
        <taxon>rosids</taxon>
        <taxon>fabids</taxon>
        <taxon>Rosales</taxon>
        <taxon>Cannabaceae</taxon>
        <taxon>Parasponia</taxon>
    </lineage>
</organism>
<dbReference type="AlphaFoldDB" id="A0A2P5CST2"/>
<evidence type="ECO:0000256" key="5">
    <source>
        <dbReference type="ARBA" id="ARBA00023004"/>
    </source>
</evidence>
<evidence type="ECO:0000256" key="6">
    <source>
        <dbReference type="RuleBase" id="RU003682"/>
    </source>
</evidence>
<comment type="similarity">
    <text evidence="2 6">Belongs to the iron/ascorbate-dependent oxidoreductase family.</text>
</comment>
<dbReference type="InterPro" id="IPR044861">
    <property type="entry name" value="IPNS-like_FE2OG_OXY"/>
</dbReference>
<sequence length="361" mass="40840">MNDRKYELKAFDDTKTGVKGLVDAGLSKVPPLFRHDKNTTEKTSFTESSKFSIPVIDLGGIDQGDHEGQRSKVVDQVRHACEKWGFFRVVNHGIPVDVLEKMIDGVRRFHELDPEVKKEWYSRDFTNKKVLYNTNFDLYSGPVTNWRDTLTFVTAPRGAHPHELPPVCRDIIVEYSDKVMRLGSTLFQLMSESLGLNPNYLNDIGCSEGLVSVGHYYPPCPEPELALGTSDHTDSSFFTVLLQDQLGGLQALHHDQWVDVTPIPGSLVINLGDLLQLILNDKFISVTHRVLAKHVGPRISIASFFRTHLQPENSSRVYGPIKELLSEENPSIYRETTVKDFIAHFYNKGLNGISPLEYFRV</sequence>
<dbReference type="SUPFAM" id="SSF51197">
    <property type="entry name" value="Clavaminate synthase-like"/>
    <property type="match status" value="1"/>
</dbReference>
<name>A0A2P5CST2_PARAD</name>
<evidence type="ECO:0000256" key="1">
    <source>
        <dbReference type="ARBA" id="ARBA00001962"/>
    </source>
</evidence>
<evidence type="ECO:0000313" key="8">
    <source>
        <dbReference type="EMBL" id="PON64103.1"/>
    </source>
</evidence>
<reference evidence="9" key="1">
    <citation type="submission" date="2016-06" db="EMBL/GenBank/DDBJ databases">
        <title>Parallel loss of symbiosis genes in relatives of nitrogen-fixing non-legume Parasponia.</title>
        <authorList>
            <person name="Van Velzen R."/>
            <person name="Holmer R."/>
            <person name="Bu F."/>
            <person name="Rutten L."/>
            <person name="Van Zeijl A."/>
            <person name="Liu W."/>
            <person name="Santuari L."/>
            <person name="Cao Q."/>
            <person name="Sharma T."/>
            <person name="Shen D."/>
            <person name="Roswanjaya Y."/>
            <person name="Wardhani T."/>
            <person name="Kalhor M.S."/>
            <person name="Jansen J."/>
            <person name="Van den Hoogen J."/>
            <person name="Gungor B."/>
            <person name="Hartog M."/>
            <person name="Hontelez J."/>
            <person name="Verver J."/>
            <person name="Yang W.-C."/>
            <person name="Schijlen E."/>
            <person name="Repin R."/>
            <person name="Schilthuizen M."/>
            <person name="Schranz E."/>
            <person name="Heidstra R."/>
            <person name="Miyata K."/>
            <person name="Fedorova E."/>
            <person name="Kohlen W."/>
            <person name="Bisseling T."/>
            <person name="Smit S."/>
            <person name="Geurts R."/>
        </authorList>
    </citation>
    <scope>NUCLEOTIDE SEQUENCE [LARGE SCALE GENOMIC DNA]</scope>
    <source>
        <strain evidence="9">cv. WU1-14</strain>
    </source>
</reference>
<evidence type="ECO:0000256" key="3">
    <source>
        <dbReference type="ARBA" id="ARBA00022723"/>
    </source>
</evidence>
<dbReference type="InterPro" id="IPR027443">
    <property type="entry name" value="IPNS-like_sf"/>
</dbReference>
<dbReference type="PANTHER" id="PTHR10209:SF123">
    <property type="entry name" value="FE2OG DIOXYGENASE DOMAIN-CONTAINING PROTEIN"/>
    <property type="match status" value="1"/>
</dbReference>